<reference evidence="1" key="1">
    <citation type="journal article" date="2023" name="IScience">
        <title>Live-bearing cockroach genome reveals convergent evolutionary mechanisms linked to viviparity in insects and beyond.</title>
        <authorList>
            <person name="Fouks B."/>
            <person name="Harrison M.C."/>
            <person name="Mikhailova A.A."/>
            <person name="Marchal E."/>
            <person name="English S."/>
            <person name="Carruthers M."/>
            <person name="Jennings E.C."/>
            <person name="Chiamaka E.L."/>
            <person name="Frigard R.A."/>
            <person name="Pippel M."/>
            <person name="Attardo G.M."/>
            <person name="Benoit J.B."/>
            <person name="Bornberg-Bauer E."/>
            <person name="Tobe S.S."/>
        </authorList>
    </citation>
    <scope>NUCLEOTIDE SEQUENCE</scope>
    <source>
        <strain evidence="1">Stay&amp;Tobe</strain>
    </source>
</reference>
<evidence type="ECO:0000313" key="2">
    <source>
        <dbReference type="Proteomes" id="UP001233999"/>
    </source>
</evidence>
<organism evidence="1 2">
    <name type="scientific">Diploptera punctata</name>
    <name type="common">Pacific beetle cockroach</name>
    <dbReference type="NCBI Taxonomy" id="6984"/>
    <lineage>
        <taxon>Eukaryota</taxon>
        <taxon>Metazoa</taxon>
        <taxon>Ecdysozoa</taxon>
        <taxon>Arthropoda</taxon>
        <taxon>Hexapoda</taxon>
        <taxon>Insecta</taxon>
        <taxon>Pterygota</taxon>
        <taxon>Neoptera</taxon>
        <taxon>Polyneoptera</taxon>
        <taxon>Dictyoptera</taxon>
        <taxon>Blattodea</taxon>
        <taxon>Blaberoidea</taxon>
        <taxon>Blaberidae</taxon>
        <taxon>Diplopterinae</taxon>
        <taxon>Diploptera</taxon>
    </lineage>
</organism>
<feature type="non-terminal residue" evidence="1">
    <location>
        <position position="1"/>
    </location>
</feature>
<dbReference type="EMBL" id="JASPKZ010003071">
    <property type="protein sequence ID" value="KAJ9594093.1"/>
    <property type="molecule type" value="Genomic_DNA"/>
</dbReference>
<dbReference type="Proteomes" id="UP001233999">
    <property type="component" value="Unassembled WGS sequence"/>
</dbReference>
<comment type="caution">
    <text evidence="1">The sequence shown here is derived from an EMBL/GenBank/DDBJ whole genome shotgun (WGS) entry which is preliminary data.</text>
</comment>
<protein>
    <submittedName>
        <fullName evidence="1">Uncharacterized protein</fullName>
    </submittedName>
</protein>
<gene>
    <name evidence="1" type="ORF">L9F63_014484</name>
</gene>
<accession>A0AAD8A828</accession>
<sequence>ITLELVSTELTFFLSNYEFTHFLYFIDNKNLTEVNKHIMHLFYEHSRPRRSFPTFISLRSNIVRYVIDISSCRKISVIIPDVL</sequence>
<dbReference type="AlphaFoldDB" id="A0AAD8A828"/>
<name>A0AAD8A828_DIPPU</name>
<keyword evidence="2" id="KW-1185">Reference proteome</keyword>
<feature type="non-terminal residue" evidence="1">
    <location>
        <position position="83"/>
    </location>
</feature>
<evidence type="ECO:0000313" key="1">
    <source>
        <dbReference type="EMBL" id="KAJ9594093.1"/>
    </source>
</evidence>
<proteinExistence type="predicted"/>
<reference evidence="1" key="2">
    <citation type="submission" date="2023-05" db="EMBL/GenBank/DDBJ databases">
        <authorList>
            <person name="Fouks B."/>
        </authorList>
    </citation>
    <scope>NUCLEOTIDE SEQUENCE</scope>
    <source>
        <strain evidence="1">Stay&amp;Tobe</strain>
        <tissue evidence="1">Testes</tissue>
    </source>
</reference>